<organism evidence="5 6">
    <name type="scientific">SAR92 clade bacterium H455</name>
    <dbReference type="NCBI Taxonomy" id="2974818"/>
    <lineage>
        <taxon>Bacteria</taxon>
        <taxon>Pseudomonadati</taxon>
        <taxon>Pseudomonadota</taxon>
        <taxon>Gammaproteobacteria</taxon>
        <taxon>Cellvibrionales</taxon>
        <taxon>Porticoccaceae</taxon>
        <taxon>SAR92 clade</taxon>
    </lineage>
</organism>
<reference evidence="5" key="1">
    <citation type="submission" date="2022-08" db="EMBL/GenBank/DDBJ databases">
        <title>Catabolic pathway analysis in culturable SAR92 clade bacteria reveals their overlooked roles in DMSP degradation in coastal seas.</title>
        <authorList>
            <person name="He X."/>
            <person name="Zhang X."/>
            <person name="Zhang Y."/>
        </authorList>
    </citation>
    <scope>NUCLEOTIDE SEQUENCE</scope>
    <source>
        <strain evidence="5">H455</strain>
    </source>
</reference>
<evidence type="ECO:0000256" key="1">
    <source>
        <dbReference type="ARBA" id="ARBA00005912"/>
    </source>
</evidence>
<evidence type="ECO:0000256" key="2">
    <source>
        <dbReference type="ARBA" id="ARBA00022917"/>
    </source>
</evidence>
<gene>
    <name evidence="3 5" type="primary">frr</name>
    <name evidence="5" type="ORF">NYF23_08480</name>
</gene>
<evidence type="ECO:0000313" key="5">
    <source>
        <dbReference type="EMBL" id="UVW34065.1"/>
    </source>
</evidence>
<feature type="domain" description="Ribosome recycling factor" evidence="4">
    <location>
        <begin position="22"/>
        <end position="183"/>
    </location>
</feature>
<dbReference type="InterPro" id="IPR023584">
    <property type="entry name" value="Ribosome_recyc_fac_dom"/>
</dbReference>
<keyword evidence="2 3" id="KW-0648">Protein biosynthesis</keyword>
<dbReference type="Gene3D" id="3.30.1360.40">
    <property type="match status" value="1"/>
</dbReference>
<dbReference type="Proteomes" id="UP001059934">
    <property type="component" value="Chromosome"/>
</dbReference>
<keyword evidence="6" id="KW-1185">Reference proteome</keyword>
<keyword evidence="3" id="KW-0963">Cytoplasm</keyword>
<comment type="function">
    <text evidence="3">Responsible for the release of ribosomes from messenger RNA at the termination of protein biosynthesis. May increase the efficiency of translation by recycling ribosomes from one round of translation to another.</text>
</comment>
<dbReference type="InterPro" id="IPR002661">
    <property type="entry name" value="Ribosome_recyc_fac"/>
</dbReference>
<proteinExistence type="inferred from homology"/>
<protein>
    <recommendedName>
        <fullName evidence="3">Ribosome-recycling factor</fullName>
        <shortName evidence="3">RRF</shortName>
    </recommendedName>
    <alternativeName>
        <fullName evidence="3">Ribosome-releasing factor</fullName>
    </alternativeName>
</protein>
<sequence>MIDDLKIEANTRMTKALEALGNAFNKIRTGRAHPSLLDGITVDYYGVNTPLAQAASIVIEDARTLSLTPWEKSLVPAIEKAILKSDLGLNPTTAGAVIRLPLPALTEETRKVYGKQAKAEAENGRISVRNVRRDVLSSLKALLKDKDISEDEERRGQDEIQKITDSFIARIDEALVAKEKDLMEI</sequence>
<dbReference type="CDD" id="cd00520">
    <property type="entry name" value="RRF"/>
    <property type="match status" value="1"/>
</dbReference>
<dbReference type="EMBL" id="CP103416">
    <property type="protein sequence ID" value="UVW34065.1"/>
    <property type="molecule type" value="Genomic_DNA"/>
</dbReference>
<dbReference type="NCBIfam" id="TIGR00496">
    <property type="entry name" value="frr"/>
    <property type="match status" value="1"/>
</dbReference>
<dbReference type="InterPro" id="IPR036191">
    <property type="entry name" value="RRF_sf"/>
</dbReference>
<evidence type="ECO:0000259" key="4">
    <source>
        <dbReference type="Pfam" id="PF01765"/>
    </source>
</evidence>
<comment type="subcellular location">
    <subcellularLocation>
        <location evidence="3">Cytoplasm</location>
    </subcellularLocation>
</comment>
<accession>A0ABY5TL22</accession>
<dbReference type="Gene3D" id="1.10.132.20">
    <property type="entry name" value="Ribosome-recycling factor"/>
    <property type="match status" value="1"/>
</dbReference>
<dbReference type="SUPFAM" id="SSF55194">
    <property type="entry name" value="Ribosome recycling factor, RRF"/>
    <property type="match status" value="1"/>
</dbReference>
<evidence type="ECO:0000313" key="6">
    <source>
        <dbReference type="Proteomes" id="UP001059934"/>
    </source>
</evidence>
<dbReference type="Pfam" id="PF01765">
    <property type="entry name" value="RRF"/>
    <property type="match status" value="1"/>
</dbReference>
<evidence type="ECO:0000256" key="3">
    <source>
        <dbReference type="HAMAP-Rule" id="MF_00040"/>
    </source>
</evidence>
<dbReference type="PANTHER" id="PTHR20982">
    <property type="entry name" value="RIBOSOME RECYCLING FACTOR"/>
    <property type="match status" value="1"/>
</dbReference>
<comment type="similarity">
    <text evidence="1 3">Belongs to the RRF family.</text>
</comment>
<dbReference type="HAMAP" id="MF_00040">
    <property type="entry name" value="RRF"/>
    <property type="match status" value="1"/>
</dbReference>
<name>A0ABY5TL22_9GAMM</name>
<dbReference type="PANTHER" id="PTHR20982:SF3">
    <property type="entry name" value="MITOCHONDRIAL RIBOSOME RECYCLING FACTOR PSEUDO 1"/>
    <property type="match status" value="1"/>
</dbReference>